<proteinExistence type="predicted"/>
<dbReference type="Gene3D" id="3.40.50.1000">
    <property type="entry name" value="HAD superfamily/HAD-like"/>
    <property type="match status" value="1"/>
</dbReference>
<dbReference type="Gene3D" id="1.10.150.240">
    <property type="entry name" value="Putative phosphatase, domain 2"/>
    <property type="match status" value="1"/>
</dbReference>
<dbReference type="EMBL" id="ABCA03000045">
    <property type="protein sequence ID" value="EDS00834.1"/>
    <property type="molecule type" value="Genomic_DNA"/>
</dbReference>
<dbReference type="Proteomes" id="UP000005326">
    <property type="component" value="Unassembled WGS sequence"/>
</dbReference>
<keyword evidence="1" id="KW-0378">Hydrolase</keyword>
<evidence type="ECO:0000313" key="1">
    <source>
        <dbReference type="EMBL" id="EDS00834.1"/>
    </source>
</evidence>
<sequence>MPGVYAQRLCTMQSQPSIHSPSPWGRGLGLGLEKFLHQKRLFLYLNKGVTMEIKAVIFDMDGLMLDTEKLLVKYWCEAANKLGFPMERRHALALRSFSRKFAIPQLKEWFGEDCDYMAIHDLRVKLMKEYTDVHGIEKKQGLDTLLDYLTSHGYRTAVATATNIERAEEYLKKIGVYDKFETIICGNMLENGKPCPDIYLYACEKLGLEPSQCMALEDSPNGVKSASSAGCVTVMVPDLTQPEEEQLKAVYAVAPSLDKVIDVLENMK</sequence>
<organism evidence="1 2">
    <name type="scientific">[Eubacterium] siraeum DSM 15702</name>
    <dbReference type="NCBI Taxonomy" id="428128"/>
    <lineage>
        <taxon>Bacteria</taxon>
        <taxon>Bacillati</taxon>
        <taxon>Bacillota</taxon>
        <taxon>Clostridia</taxon>
        <taxon>Eubacteriales</taxon>
        <taxon>Oscillospiraceae</taxon>
        <taxon>Oscillospiraceae incertae sedis</taxon>
    </lineage>
</organism>
<protein>
    <submittedName>
        <fullName evidence="1">HAD hydrolase, family IA, variant 3</fullName>
    </submittedName>
</protein>
<keyword evidence="2" id="KW-1185">Reference proteome</keyword>
<comment type="caution">
    <text evidence="1">The sequence shown here is derived from an EMBL/GenBank/DDBJ whole genome shotgun (WGS) entry which is preliminary data.</text>
</comment>
<dbReference type="NCBIfam" id="TIGR01509">
    <property type="entry name" value="HAD-SF-IA-v3"/>
    <property type="match status" value="1"/>
</dbReference>
<reference evidence="1" key="2">
    <citation type="submission" date="2014-06" db="EMBL/GenBank/DDBJ databases">
        <title>Draft genome sequence of Eubacterium siraeum (DSM 15702).</title>
        <authorList>
            <person name="Sudarsanam P."/>
            <person name="Ley R."/>
            <person name="Guruge J."/>
            <person name="Turnbaugh P.J."/>
            <person name="Mahowald M."/>
            <person name="Liep D."/>
            <person name="Gordon J."/>
        </authorList>
    </citation>
    <scope>NUCLEOTIDE SEQUENCE</scope>
    <source>
        <strain evidence="1">DSM 15702</strain>
    </source>
</reference>
<dbReference type="SFLD" id="SFLDS00003">
    <property type="entry name" value="Haloacid_Dehalogenase"/>
    <property type="match status" value="1"/>
</dbReference>
<dbReference type="AlphaFoldDB" id="B0MNA2"/>
<dbReference type="InterPro" id="IPR023214">
    <property type="entry name" value="HAD_sf"/>
</dbReference>
<dbReference type="InterPro" id="IPR041492">
    <property type="entry name" value="HAD_2"/>
</dbReference>
<dbReference type="PANTHER" id="PTHR18901">
    <property type="entry name" value="2-DEOXYGLUCOSE-6-PHOSPHATE PHOSPHATASE 2"/>
    <property type="match status" value="1"/>
</dbReference>
<dbReference type="InterPro" id="IPR036412">
    <property type="entry name" value="HAD-like_sf"/>
</dbReference>
<gene>
    <name evidence="1" type="ORF">EUBSIR_01318</name>
</gene>
<dbReference type="Pfam" id="PF13419">
    <property type="entry name" value="HAD_2"/>
    <property type="match status" value="1"/>
</dbReference>
<name>B0MNA2_9FIRM</name>
<reference evidence="1" key="1">
    <citation type="submission" date="2007-10" db="EMBL/GenBank/DDBJ databases">
        <authorList>
            <person name="Fulton L."/>
            <person name="Clifton S."/>
            <person name="Fulton B."/>
            <person name="Xu J."/>
            <person name="Minx P."/>
            <person name="Pepin K.H."/>
            <person name="Johnson M."/>
            <person name="Thiruvilangam P."/>
            <person name="Bhonagiri V."/>
            <person name="Nash W.E."/>
            <person name="Mardis E.R."/>
            <person name="Wilson R.K."/>
        </authorList>
    </citation>
    <scope>NUCLEOTIDE SEQUENCE [LARGE SCALE GENOMIC DNA]</scope>
    <source>
        <strain evidence="1">DSM 15702</strain>
    </source>
</reference>
<dbReference type="PANTHER" id="PTHR18901:SF38">
    <property type="entry name" value="PSEUDOURIDINE-5'-PHOSPHATASE"/>
    <property type="match status" value="1"/>
</dbReference>
<accession>B0MNA2</accession>
<dbReference type="SFLD" id="SFLDG01129">
    <property type="entry name" value="C1.5:_HAD__Beta-PGM__Phosphata"/>
    <property type="match status" value="1"/>
</dbReference>
<dbReference type="InterPro" id="IPR006439">
    <property type="entry name" value="HAD-SF_hydro_IA"/>
</dbReference>
<evidence type="ECO:0000313" key="2">
    <source>
        <dbReference type="Proteomes" id="UP000005326"/>
    </source>
</evidence>
<dbReference type="PRINTS" id="PR00413">
    <property type="entry name" value="HADHALOGNASE"/>
</dbReference>
<dbReference type="InterPro" id="IPR023198">
    <property type="entry name" value="PGP-like_dom2"/>
</dbReference>
<dbReference type="GO" id="GO:0016787">
    <property type="term" value="F:hydrolase activity"/>
    <property type="evidence" value="ECO:0007669"/>
    <property type="project" value="UniProtKB-KW"/>
</dbReference>
<dbReference type="SUPFAM" id="SSF56784">
    <property type="entry name" value="HAD-like"/>
    <property type="match status" value="1"/>
</dbReference>